<name>A0A2P6SDR8_ROSCH</name>
<evidence type="ECO:0000313" key="1">
    <source>
        <dbReference type="EMBL" id="PRQ56814.1"/>
    </source>
</evidence>
<dbReference type="EMBL" id="PDCK01000039">
    <property type="protein sequence ID" value="PRQ56814.1"/>
    <property type="molecule type" value="Genomic_DNA"/>
</dbReference>
<protein>
    <submittedName>
        <fullName evidence="1">Uncharacterized protein</fullName>
    </submittedName>
</protein>
<sequence>MGQHIPLLLGAKPMNIVYLYEAVEQMKKKIHWGQLPPLVPTCVRQCSWSTIHVSNSLGINFDCSVATLPVIVKFYHFTYK</sequence>
<keyword evidence="2" id="KW-1185">Reference proteome</keyword>
<evidence type="ECO:0000313" key="2">
    <source>
        <dbReference type="Proteomes" id="UP000238479"/>
    </source>
</evidence>
<dbReference type="Proteomes" id="UP000238479">
    <property type="component" value="Chromosome 1"/>
</dbReference>
<proteinExistence type="predicted"/>
<dbReference type="Gramene" id="PRQ56814">
    <property type="protein sequence ID" value="PRQ56814"/>
    <property type="gene ID" value="RchiOBHm_Chr1g0341451"/>
</dbReference>
<gene>
    <name evidence="1" type="ORF">RchiOBHm_Chr1g0341451</name>
</gene>
<reference evidence="1 2" key="1">
    <citation type="journal article" date="2018" name="Nat. Genet.">
        <title>The Rosa genome provides new insights in the design of modern roses.</title>
        <authorList>
            <person name="Bendahmane M."/>
        </authorList>
    </citation>
    <scope>NUCLEOTIDE SEQUENCE [LARGE SCALE GENOMIC DNA]</scope>
    <source>
        <strain evidence="2">cv. Old Blush</strain>
    </source>
</reference>
<organism evidence="1 2">
    <name type="scientific">Rosa chinensis</name>
    <name type="common">China rose</name>
    <dbReference type="NCBI Taxonomy" id="74649"/>
    <lineage>
        <taxon>Eukaryota</taxon>
        <taxon>Viridiplantae</taxon>
        <taxon>Streptophyta</taxon>
        <taxon>Embryophyta</taxon>
        <taxon>Tracheophyta</taxon>
        <taxon>Spermatophyta</taxon>
        <taxon>Magnoliopsida</taxon>
        <taxon>eudicotyledons</taxon>
        <taxon>Gunneridae</taxon>
        <taxon>Pentapetalae</taxon>
        <taxon>rosids</taxon>
        <taxon>fabids</taxon>
        <taxon>Rosales</taxon>
        <taxon>Rosaceae</taxon>
        <taxon>Rosoideae</taxon>
        <taxon>Rosoideae incertae sedis</taxon>
        <taxon>Rosa</taxon>
    </lineage>
</organism>
<comment type="caution">
    <text evidence="1">The sequence shown here is derived from an EMBL/GenBank/DDBJ whole genome shotgun (WGS) entry which is preliminary data.</text>
</comment>
<dbReference type="AlphaFoldDB" id="A0A2P6SDR8"/>
<accession>A0A2P6SDR8</accession>